<feature type="domain" description="AMP-dependent synthetase/ligase" evidence="2">
    <location>
        <begin position="5"/>
        <end position="69"/>
    </location>
</feature>
<sequence>IDEIGERQYVTYEELMIEVNRAANFLLYHGVTKGARVAICMSNSIEYIYFELALFLIGAVPILLNPGHVASGRFPRFHCSALIVDGEHYGHVIRSMKNFVGAM</sequence>
<dbReference type="InterPro" id="IPR000873">
    <property type="entry name" value="AMP-dep_synth/lig_dom"/>
</dbReference>
<dbReference type="EMBL" id="KZ407165">
    <property type="protein sequence ID" value="PIO53751.1"/>
    <property type="molecule type" value="Genomic_DNA"/>
</dbReference>
<name>A0A2G9T710_TELCI</name>
<accession>A0A2G9T710</accession>
<dbReference type="OrthoDB" id="10253869at2759"/>
<reference evidence="3 4" key="1">
    <citation type="submission" date="2015-09" db="EMBL/GenBank/DDBJ databases">
        <title>Draft genome of the parasitic nematode Teladorsagia circumcincta isolate WARC Sus (inbred).</title>
        <authorList>
            <person name="Mitreva M."/>
        </authorList>
    </citation>
    <scope>NUCLEOTIDE SEQUENCE [LARGE SCALE GENOMIC DNA]</scope>
    <source>
        <strain evidence="3 4">S</strain>
    </source>
</reference>
<feature type="transmembrane region" description="Helical" evidence="1">
    <location>
        <begin position="47"/>
        <end position="64"/>
    </location>
</feature>
<evidence type="ECO:0000259" key="2">
    <source>
        <dbReference type="Pfam" id="PF00501"/>
    </source>
</evidence>
<dbReference type="InterPro" id="IPR042099">
    <property type="entry name" value="ANL_N_sf"/>
</dbReference>
<keyword evidence="1" id="KW-0812">Transmembrane</keyword>
<organism evidence="3 4">
    <name type="scientific">Teladorsagia circumcincta</name>
    <name type="common">Brown stomach worm</name>
    <name type="synonym">Ostertagia circumcincta</name>
    <dbReference type="NCBI Taxonomy" id="45464"/>
    <lineage>
        <taxon>Eukaryota</taxon>
        <taxon>Metazoa</taxon>
        <taxon>Ecdysozoa</taxon>
        <taxon>Nematoda</taxon>
        <taxon>Chromadorea</taxon>
        <taxon>Rhabditida</taxon>
        <taxon>Rhabditina</taxon>
        <taxon>Rhabditomorpha</taxon>
        <taxon>Strongyloidea</taxon>
        <taxon>Trichostrongylidae</taxon>
        <taxon>Teladorsagia</taxon>
    </lineage>
</organism>
<gene>
    <name evidence="3" type="ORF">TELCIR_24901</name>
</gene>
<feature type="non-terminal residue" evidence="3">
    <location>
        <position position="1"/>
    </location>
</feature>
<proteinExistence type="predicted"/>
<keyword evidence="1" id="KW-0472">Membrane</keyword>
<dbReference type="Proteomes" id="UP000230423">
    <property type="component" value="Unassembled WGS sequence"/>
</dbReference>
<dbReference type="Pfam" id="PF00501">
    <property type="entry name" value="AMP-binding"/>
    <property type="match status" value="1"/>
</dbReference>
<keyword evidence="4" id="KW-1185">Reference proteome</keyword>
<evidence type="ECO:0000256" key="1">
    <source>
        <dbReference type="SAM" id="Phobius"/>
    </source>
</evidence>
<dbReference type="AlphaFoldDB" id="A0A2G9T710"/>
<evidence type="ECO:0000313" key="4">
    <source>
        <dbReference type="Proteomes" id="UP000230423"/>
    </source>
</evidence>
<protein>
    <recommendedName>
        <fullName evidence="2">AMP-dependent synthetase/ligase domain-containing protein</fullName>
    </recommendedName>
</protein>
<evidence type="ECO:0000313" key="3">
    <source>
        <dbReference type="EMBL" id="PIO53751.1"/>
    </source>
</evidence>
<feature type="non-terminal residue" evidence="3">
    <location>
        <position position="103"/>
    </location>
</feature>
<keyword evidence="1" id="KW-1133">Transmembrane helix</keyword>
<dbReference type="Gene3D" id="3.40.50.12780">
    <property type="entry name" value="N-terminal domain of ligase-like"/>
    <property type="match status" value="1"/>
</dbReference>
<dbReference type="SUPFAM" id="SSF56801">
    <property type="entry name" value="Acetyl-CoA synthetase-like"/>
    <property type="match status" value="1"/>
</dbReference>